<feature type="domain" description="HTH merR-type" evidence="2">
    <location>
        <begin position="11"/>
        <end position="81"/>
    </location>
</feature>
<comment type="caution">
    <text evidence="3">The sequence shown here is derived from an EMBL/GenBank/DDBJ whole genome shotgun (WGS) entry which is preliminary data.</text>
</comment>
<protein>
    <submittedName>
        <fullName evidence="3">Transcriptional regulator</fullName>
    </submittedName>
</protein>
<dbReference type="AlphaFoldDB" id="A0A2U2XCV0"/>
<evidence type="ECO:0000313" key="4">
    <source>
        <dbReference type="Proteomes" id="UP000245370"/>
    </source>
</evidence>
<evidence type="ECO:0000259" key="2">
    <source>
        <dbReference type="PROSITE" id="PS50937"/>
    </source>
</evidence>
<dbReference type="Pfam" id="PF13411">
    <property type="entry name" value="MerR_1"/>
    <property type="match status" value="1"/>
</dbReference>
<name>A0A2U2XCV0_9FLAO</name>
<reference evidence="3 4" key="2">
    <citation type="submission" date="2018-05" db="EMBL/GenBank/DDBJ databases">
        <authorList>
            <person name="Lanie J.A."/>
            <person name="Ng W.-L."/>
            <person name="Kazmierczak K.M."/>
            <person name="Andrzejewski T.M."/>
            <person name="Davidsen T.M."/>
            <person name="Wayne K.J."/>
            <person name="Tettelin H."/>
            <person name="Glass J.I."/>
            <person name="Rusch D."/>
            <person name="Podicherti R."/>
            <person name="Tsui H.-C.T."/>
            <person name="Winkler M.E."/>
        </authorList>
    </citation>
    <scope>NUCLEOTIDE SEQUENCE [LARGE SCALE GENOMIC DNA]</scope>
    <source>
        <strain evidence="3 4">C305</strain>
    </source>
</reference>
<dbReference type="PANTHER" id="PTHR30204">
    <property type="entry name" value="REDOX-CYCLING DRUG-SENSING TRANSCRIPTIONAL ACTIVATOR SOXR"/>
    <property type="match status" value="1"/>
</dbReference>
<dbReference type="PROSITE" id="PS50937">
    <property type="entry name" value="HTH_MERR_2"/>
    <property type="match status" value="1"/>
</dbReference>
<dbReference type="SUPFAM" id="SSF46955">
    <property type="entry name" value="Putative DNA-binding domain"/>
    <property type="match status" value="1"/>
</dbReference>
<gene>
    <name evidence="3" type="ORF">DIT68_08070</name>
</gene>
<accession>A0A2U2XCV0</accession>
<proteinExistence type="predicted"/>
<sequence length="111" mass="12875">MIKASELTKLYYSIGEVSQMFDVNTSLIRFWEKEFPSIKPKKNKKGNRLFSPKSILEIQNIYQLVKVDGHTLEGAKKALKNGEIEITEPDLNKEELIERLEGIRRKLVALR</sequence>
<dbReference type="GO" id="GO:0003700">
    <property type="term" value="F:DNA-binding transcription factor activity"/>
    <property type="evidence" value="ECO:0007669"/>
    <property type="project" value="InterPro"/>
</dbReference>
<evidence type="ECO:0000313" key="3">
    <source>
        <dbReference type="EMBL" id="PWH85587.1"/>
    </source>
</evidence>
<dbReference type="InterPro" id="IPR000551">
    <property type="entry name" value="MerR-type_HTH_dom"/>
</dbReference>
<keyword evidence="1" id="KW-0238">DNA-binding</keyword>
<evidence type="ECO:0000256" key="1">
    <source>
        <dbReference type="ARBA" id="ARBA00023125"/>
    </source>
</evidence>
<dbReference type="EMBL" id="QFRJ01000005">
    <property type="protein sequence ID" value="PWH85587.1"/>
    <property type="molecule type" value="Genomic_DNA"/>
</dbReference>
<dbReference type="InterPro" id="IPR047057">
    <property type="entry name" value="MerR_fam"/>
</dbReference>
<dbReference type="Gene3D" id="1.10.1660.10">
    <property type="match status" value="1"/>
</dbReference>
<reference evidence="3 4" key="1">
    <citation type="submission" date="2018-05" db="EMBL/GenBank/DDBJ databases">
        <title>Brumimicrobium oceani sp. nov., isolated from coastal sediment.</title>
        <authorList>
            <person name="Kou Y."/>
        </authorList>
    </citation>
    <scope>NUCLEOTIDE SEQUENCE [LARGE SCALE GENOMIC DNA]</scope>
    <source>
        <strain evidence="3 4">C305</strain>
    </source>
</reference>
<dbReference type="CDD" id="cd04765">
    <property type="entry name" value="HTH_MlrA-like_sg2"/>
    <property type="match status" value="1"/>
</dbReference>
<dbReference type="Proteomes" id="UP000245370">
    <property type="component" value="Unassembled WGS sequence"/>
</dbReference>
<dbReference type="OrthoDB" id="9810140at2"/>
<organism evidence="3 4">
    <name type="scientific">Brumimicrobium oceani</name>
    <dbReference type="NCBI Taxonomy" id="2100725"/>
    <lineage>
        <taxon>Bacteria</taxon>
        <taxon>Pseudomonadati</taxon>
        <taxon>Bacteroidota</taxon>
        <taxon>Flavobacteriia</taxon>
        <taxon>Flavobacteriales</taxon>
        <taxon>Crocinitomicaceae</taxon>
        <taxon>Brumimicrobium</taxon>
    </lineage>
</organism>
<dbReference type="PANTHER" id="PTHR30204:SF15">
    <property type="entry name" value="BLL5018 PROTEIN"/>
    <property type="match status" value="1"/>
</dbReference>
<dbReference type="SMART" id="SM00422">
    <property type="entry name" value="HTH_MERR"/>
    <property type="match status" value="1"/>
</dbReference>
<dbReference type="GO" id="GO:0003677">
    <property type="term" value="F:DNA binding"/>
    <property type="evidence" value="ECO:0007669"/>
    <property type="project" value="UniProtKB-KW"/>
</dbReference>
<keyword evidence="4" id="KW-1185">Reference proteome</keyword>
<dbReference type="InterPro" id="IPR009061">
    <property type="entry name" value="DNA-bd_dom_put_sf"/>
</dbReference>